<dbReference type="InterPro" id="IPR003609">
    <property type="entry name" value="Pan_app"/>
</dbReference>
<name>A0A913YGQ9_EXADI</name>
<protein>
    <recommendedName>
        <fullName evidence="7">EGF-like domain-containing protein</fullName>
    </recommendedName>
</protein>
<comment type="caution">
    <text evidence="2">Lacks conserved residue(s) required for the propagation of feature annotation.</text>
</comment>
<dbReference type="PROSITE" id="PS50948">
    <property type="entry name" value="PAN"/>
    <property type="match status" value="1"/>
</dbReference>
<dbReference type="RefSeq" id="XP_028513692.1">
    <property type="nucleotide sequence ID" value="XM_028657891.1"/>
</dbReference>
<dbReference type="PROSITE" id="PS50026">
    <property type="entry name" value="EGF_3"/>
    <property type="match status" value="1"/>
</dbReference>
<dbReference type="AlphaFoldDB" id="A0A913YGQ9"/>
<dbReference type="Gene3D" id="2.10.25.10">
    <property type="entry name" value="Laminin"/>
    <property type="match status" value="1"/>
</dbReference>
<sequence>MDRHYTFIRFNVSSVLDCFTECHKHCRCQSFNFHGSYWSAGTCELNDADAYDDKVSIIAKNGWLFYNLDRQLPVNCRESESRCCSTSQPCENNGQCFSTCEPLGRRYRCKCSYGTKGERCQIRTNDR</sequence>
<feature type="domain" description="Apple" evidence="4">
    <location>
        <begin position="1"/>
        <end position="70"/>
    </location>
</feature>
<evidence type="ECO:0000259" key="3">
    <source>
        <dbReference type="PROSITE" id="PS50026"/>
    </source>
</evidence>
<dbReference type="KEGG" id="epa:114574664"/>
<evidence type="ECO:0000256" key="1">
    <source>
        <dbReference type="ARBA" id="ARBA00006373"/>
    </source>
</evidence>
<dbReference type="OrthoDB" id="283575at2759"/>
<feature type="domain" description="EGF-like" evidence="3">
    <location>
        <begin position="86"/>
        <end position="121"/>
    </location>
</feature>
<accession>A0A913YGQ9</accession>
<dbReference type="Proteomes" id="UP000887567">
    <property type="component" value="Unplaced"/>
</dbReference>
<dbReference type="GeneID" id="114574664"/>
<comment type="similarity">
    <text evidence="1">Belongs to the EGF domain peptide family.</text>
</comment>
<keyword evidence="2" id="KW-1015">Disulfide bond</keyword>
<organism evidence="5 6">
    <name type="scientific">Exaiptasia diaphana</name>
    <name type="common">Tropical sea anemone</name>
    <name type="synonym">Aiptasia pulchella</name>
    <dbReference type="NCBI Taxonomy" id="2652724"/>
    <lineage>
        <taxon>Eukaryota</taxon>
        <taxon>Metazoa</taxon>
        <taxon>Cnidaria</taxon>
        <taxon>Anthozoa</taxon>
        <taxon>Hexacorallia</taxon>
        <taxon>Actiniaria</taxon>
        <taxon>Aiptasiidae</taxon>
        <taxon>Exaiptasia</taxon>
    </lineage>
</organism>
<dbReference type="Pfam" id="PF00024">
    <property type="entry name" value="PAN_1"/>
    <property type="match status" value="1"/>
</dbReference>
<keyword evidence="6" id="KW-1185">Reference proteome</keyword>
<feature type="disulfide bond" evidence="2">
    <location>
        <begin position="111"/>
        <end position="120"/>
    </location>
</feature>
<dbReference type="InterPro" id="IPR000742">
    <property type="entry name" value="EGF"/>
</dbReference>
<dbReference type="SUPFAM" id="SSF57196">
    <property type="entry name" value="EGF/Laminin"/>
    <property type="match status" value="1"/>
</dbReference>
<evidence type="ECO:0000313" key="6">
    <source>
        <dbReference type="Proteomes" id="UP000887567"/>
    </source>
</evidence>
<dbReference type="EnsemblMetazoa" id="XM_028657891.1">
    <property type="protein sequence ID" value="XP_028513692.1"/>
    <property type="gene ID" value="LOC114574664"/>
</dbReference>
<proteinExistence type="inferred from homology"/>
<evidence type="ECO:0000256" key="2">
    <source>
        <dbReference type="PROSITE-ProRule" id="PRU00076"/>
    </source>
</evidence>
<evidence type="ECO:0000313" key="5">
    <source>
        <dbReference type="EnsemblMetazoa" id="XP_028513692.1"/>
    </source>
</evidence>
<keyword evidence="2" id="KW-0245">EGF-like domain</keyword>
<reference evidence="5" key="1">
    <citation type="submission" date="2022-11" db="UniProtKB">
        <authorList>
            <consortium name="EnsemblMetazoa"/>
        </authorList>
    </citation>
    <scope>IDENTIFICATION</scope>
</reference>
<feature type="disulfide bond" evidence="2">
    <location>
        <begin position="90"/>
        <end position="100"/>
    </location>
</feature>
<evidence type="ECO:0008006" key="7">
    <source>
        <dbReference type="Google" id="ProtNLM"/>
    </source>
</evidence>
<evidence type="ECO:0000259" key="4">
    <source>
        <dbReference type="PROSITE" id="PS50948"/>
    </source>
</evidence>
<dbReference type="SUPFAM" id="SSF57414">
    <property type="entry name" value="Hairpin loop containing domain-like"/>
    <property type="match status" value="1"/>
</dbReference>
<dbReference type="PROSITE" id="PS00022">
    <property type="entry name" value="EGF_1"/>
    <property type="match status" value="1"/>
</dbReference>